<evidence type="ECO:0008006" key="3">
    <source>
        <dbReference type="Google" id="ProtNLM"/>
    </source>
</evidence>
<evidence type="ECO:0000313" key="2">
    <source>
        <dbReference type="EMBL" id="HFH27926.1"/>
    </source>
</evidence>
<name>A0A7C3INK7_9SPIR</name>
<dbReference type="EMBL" id="DSVL01000004">
    <property type="protein sequence ID" value="HFH27926.1"/>
    <property type="molecule type" value="Genomic_DNA"/>
</dbReference>
<dbReference type="AlphaFoldDB" id="A0A7C3INK7"/>
<organism evidence="2">
    <name type="scientific">Gracilinema caldarium</name>
    <dbReference type="NCBI Taxonomy" id="215591"/>
    <lineage>
        <taxon>Bacteria</taxon>
        <taxon>Pseudomonadati</taxon>
        <taxon>Spirochaetota</taxon>
        <taxon>Spirochaetia</taxon>
        <taxon>Spirochaetales</taxon>
        <taxon>Breznakiellaceae</taxon>
        <taxon>Gracilinema</taxon>
    </lineage>
</organism>
<gene>
    <name evidence="2" type="ORF">ENS59_00195</name>
</gene>
<proteinExistence type="predicted"/>
<evidence type="ECO:0000256" key="1">
    <source>
        <dbReference type="SAM" id="Phobius"/>
    </source>
</evidence>
<keyword evidence="1" id="KW-0812">Transmembrane</keyword>
<feature type="transmembrane region" description="Helical" evidence="1">
    <location>
        <begin position="364"/>
        <end position="388"/>
    </location>
</feature>
<keyword evidence="1" id="KW-0472">Membrane</keyword>
<protein>
    <recommendedName>
        <fullName evidence="3">DUF155 domain-containing protein</fullName>
    </recommendedName>
</protein>
<sequence>MSETENPTLLTELIYFSIKDVGRAIDMKKLESPALYARLSGKKMGSPLPLRKDTPTSLALPQPIWFAFEEVEAEGLGCIYPSAKVYNDGAITILLRGKGHFTLDELGPLSHSPLIKSQGYTYNFQDFANRLFGRLLDAIGDAIIDGIDRALLQEEHYLAYCFLEYPELPSLFVQKNRQRFASLLIGEVDSDSLHESQIQSALARPFSYRPDDLAIFDMDHCIIFDQHQEYEDILLIIEHANYRLLELRALDRLLDLRLDEAERDLTVYGIEKSKKKKGQVRLRGKTPQRKFARIQALRFEALFILENLENSSKIIGDYFLGQIYTRLCEIFNTEGWSRSVERRLDVLSSVYEMVKTDSAERRTLVLEIVFIIVCIVLPLIQIWQALILK</sequence>
<comment type="caution">
    <text evidence="2">The sequence shown here is derived from an EMBL/GenBank/DDBJ whole genome shotgun (WGS) entry which is preliminary data.</text>
</comment>
<reference evidence="2" key="1">
    <citation type="journal article" date="2020" name="mSystems">
        <title>Genome- and Community-Level Interaction Insights into Carbon Utilization and Element Cycling Functions of Hydrothermarchaeota in Hydrothermal Sediment.</title>
        <authorList>
            <person name="Zhou Z."/>
            <person name="Liu Y."/>
            <person name="Xu W."/>
            <person name="Pan J."/>
            <person name="Luo Z.H."/>
            <person name="Li M."/>
        </authorList>
    </citation>
    <scope>NUCLEOTIDE SEQUENCE [LARGE SCALE GENOMIC DNA]</scope>
    <source>
        <strain evidence="2">SpSt-503</strain>
    </source>
</reference>
<accession>A0A7C3INK7</accession>
<keyword evidence="1" id="KW-1133">Transmembrane helix</keyword>